<dbReference type="Proteomes" id="UP000192707">
    <property type="component" value="Unassembled WGS sequence"/>
</dbReference>
<dbReference type="PROSITE" id="PS50977">
    <property type="entry name" value="HTH_TETR_2"/>
    <property type="match status" value="1"/>
</dbReference>
<dbReference type="PRINTS" id="PR00455">
    <property type="entry name" value="HTHTETR"/>
</dbReference>
<dbReference type="PANTHER" id="PTHR30055">
    <property type="entry name" value="HTH-TYPE TRANSCRIPTIONAL REGULATOR RUTR"/>
    <property type="match status" value="1"/>
</dbReference>
<dbReference type="InterPro" id="IPR011075">
    <property type="entry name" value="TetR_C"/>
</dbReference>
<proteinExistence type="predicted"/>
<feature type="compositionally biased region" description="Low complexity" evidence="6">
    <location>
        <begin position="1"/>
        <end position="11"/>
    </location>
</feature>
<dbReference type="GO" id="GO:0000976">
    <property type="term" value="F:transcription cis-regulatory region binding"/>
    <property type="evidence" value="ECO:0007669"/>
    <property type="project" value="TreeGrafter"/>
</dbReference>
<keyword evidence="4" id="KW-0804">Transcription</keyword>
<dbReference type="Pfam" id="PF16859">
    <property type="entry name" value="TetR_C_11"/>
    <property type="match status" value="1"/>
</dbReference>
<dbReference type="AlphaFoldDB" id="A0A1W9Z5J1"/>
<evidence type="ECO:0000259" key="7">
    <source>
        <dbReference type="PROSITE" id="PS50977"/>
    </source>
</evidence>
<dbReference type="RefSeq" id="WP_083067440.1">
    <property type="nucleotide sequence ID" value="NZ_MVHG01000164.1"/>
</dbReference>
<name>A0A1W9Z5J1_MYCAI</name>
<evidence type="ECO:0000256" key="2">
    <source>
        <dbReference type="ARBA" id="ARBA00023015"/>
    </source>
</evidence>
<dbReference type="Gene3D" id="1.10.10.60">
    <property type="entry name" value="Homeodomain-like"/>
    <property type="match status" value="1"/>
</dbReference>
<dbReference type="InterPro" id="IPR009057">
    <property type="entry name" value="Homeodomain-like_sf"/>
</dbReference>
<dbReference type="PANTHER" id="PTHR30055:SF148">
    <property type="entry name" value="TETR-FAMILY TRANSCRIPTIONAL REGULATOR"/>
    <property type="match status" value="1"/>
</dbReference>
<evidence type="ECO:0000256" key="6">
    <source>
        <dbReference type="SAM" id="MobiDB-lite"/>
    </source>
</evidence>
<dbReference type="InterPro" id="IPR036271">
    <property type="entry name" value="Tet_transcr_reg_TetR-rel_C_sf"/>
</dbReference>
<evidence type="ECO:0000313" key="9">
    <source>
        <dbReference type="Proteomes" id="UP000192707"/>
    </source>
</evidence>
<accession>A0A1W9Z5J1</accession>
<comment type="subunit">
    <text evidence="1">Homodimer.</text>
</comment>
<feature type="region of interest" description="Disordered" evidence="6">
    <location>
        <begin position="1"/>
        <end position="24"/>
    </location>
</feature>
<dbReference type="InterPro" id="IPR001647">
    <property type="entry name" value="HTH_TetR"/>
</dbReference>
<reference evidence="8 9" key="1">
    <citation type="submission" date="2016-12" db="EMBL/GenBank/DDBJ databases">
        <title>The new phylogeny of genus Mycobacterium.</title>
        <authorList>
            <person name="Tortoli E."/>
            <person name="Trovato A."/>
            <person name="Cirillo D.M."/>
        </authorList>
    </citation>
    <scope>NUCLEOTIDE SEQUENCE [LARGE SCALE GENOMIC DNA]</scope>
    <source>
        <strain evidence="8 9">DSM 45069</strain>
    </source>
</reference>
<evidence type="ECO:0000313" key="8">
    <source>
        <dbReference type="EMBL" id="ORA07432.1"/>
    </source>
</evidence>
<gene>
    <name evidence="8" type="ORF">BST14_27745</name>
</gene>
<evidence type="ECO:0000256" key="3">
    <source>
        <dbReference type="ARBA" id="ARBA00023125"/>
    </source>
</evidence>
<keyword evidence="9" id="KW-1185">Reference proteome</keyword>
<comment type="caution">
    <text evidence="8">The sequence shown here is derived from an EMBL/GenBank/DDBJ whole genome shotgun (WGS) entry which is preliminary data.</text>
</comment>
<dbReference type="InterPro" id="IPR050109">
    <property type="entry name" value="HTH-type_TetR-like_transc_reg"/>
</dbReference>
<keyword evidence="2" id="KW-0805">Transcription regulation</keyword>
<dbReference type="SUPFAM" id="SSF48498">
    <property type="entry name" value="Tetracyclin repressor-like, C-terminal domain"/>
    <property type="match status" value="1"/>
</dbReference>
<evidence type="ECO:0000256" key="4">
    <source>
        <dbReference type="ARBA" id="ARBA00023163"/>
    </source>
</evidence>
<keyword evidence="3 5" id="KW-0238">DNA-binding</keyword>
<dbReference type="EMBL" id="MVHG01000164">
    <property type="protein sequence ID" value="ORA07432.1"/>
    <property type="molecule type" value="Genomic_DNA"/>
</dbReference>
<dbReference type="Gene3D" id="1.10.357.10">
    <property type="entry name" value="Tetracycline Repressor, domain 2"/>
    <property type="match status" value="1"/>
</dbReference>
<protein>
    <recommendedName>
        <fullName evidence="7">HTH tetR-type domain-containing protein</fullName>
    </recommendedName>
</protein>
<evidence type="ECO:0000256" key="5">
    <source>
        <dbReference type="PROSITE-ProRule" id="PRU00335"/>
    </source>
</evidence>
<dbReference type="GO" id="GO:0003700">
    <property type="term" value="F:DNA-binding transcription factor activity"/>
    <property type="evidence" value="ECO:0007669"/>
    <property type="project" value="TreeGrafter"/>
</dbReference>
<evidence type="ECO:0000256" key="1">
    <source>
        <dbReference type="ARBA" id="ARBA00011738"/>
    </source>
</evidence>
<dbReference type="OrthoDB" id="9796019at2"/>
<feature type="DNA-binding region" description="H-T-H motif" evidence="5">
    <location>
        <begin position="50"/>
        <end position="69"/>
    </location>
</feature>
<feature type="domain" description="HTH tetR-type" evidence="7">
    <location>
        <begin position="27"/>
        <end position="87"/>
    </location>
</feature>
<dbReference type="GO" id="GO:0045892">
    <property type="term" value="P:negative regulation of DNA-templated transcription"/>
    <property type="evidence" value="ECO:0007669"/>
    <property type="project" value="UniProtKB-ARBA"/>
</dbReference>
<dbReference type="SUPFAM" id="SSF46689">
    <property type="entry name" value="Homeodomain-like"/>
    <property type="match status" value="1"/>
</dbReference>
<dbReference type="FunFam" id="1.10.10.60:FF:000141">
    <property type="entry name" value="TetR family transcriptional regulator"/>
    <property type="match status" value="1"/>
</dbReference>
<dbReference type="Pfam" id="PF00440">
    <property type="entry name" value="TetR_N"/>
    <property type="match status" value="1"/>
</dbReference>
<organism evidence="8 9">
    <name type="scientific">Mycobacterium arosiense ATCC BAA-1401 = DSM 45069</name>
    <dbReference type="NCBI Taxonomy" id="1265311"/>
    <lineage>
        <taxon>Bacteria</taxon>
        <taxon>Bacillati</taxon>
        <taxon>Actinomycetota</taxon>
        <taxon>Actinomycetes</taxon>
        <taxon>Mycobacteriales</taxon>
        <taxon>Mycobacteriaceae</taxon>
        <taxon>Mycobacterium</taxon>
        <taxon>Mycobacterium avium complex (MAC)</taxon>
    </lineage>
</organism>
<sequence length="211" mass="23017">MGGSMSASSASTPDQPGRRRRGYAQSLRTREAILDATLQLLRDRGFAGTSLDAIAAEAGVSKATIYGQWRSKSEIVVDLLSRFTDRATLTPDTGDLRADLLDTLRGLVEIAEQLRGVASSVIAEALRDPLLADAFERFVGRWRQNERELVRRSIARGLVPPDLDEEIAADLVASTVYFRILVPGSEPIEDLPERLIDPILRAWGATGQSTA</sequence>